<reference evidence="2" key="1">
    <citation type="journal article" date="2023" name="G3 (Bethesda)">
        <title>Genome assembly and association tests identify interacting loci associated with vigor, precocity, and sex in interspecific pistachio rootstocks.</title>
        <authorList>
            <person name="Palmer W."/>
            <person name="Jacygrad E."/>
            <person name="Sagayaradj S."/>
            <person name="Cavanaugh K."/>
            <person name="Han R."/>
            <person name="Bertier L."/>
            <person name="Beede B."/>
            <person name="Kafkas S."/>
            <person name="Golino D."/>
            <person name="Preece J."/>
            <person name="Michelmore R."/>
        </authorList>
    </citation>
    <scope>NUCLEOTIDE SEQUENCE [LARGE SCALE GENOMIC DNA]</scope>
</reference>
<protein>
    <submittedName>
        <fullName evidence="1">Uncharacterized protein</fullName>
    </submittedName>
</protein>
<comment type="caution">
    <text evidence="1">The sequence shown here is derived from an EMBL/GenBank/DDBJ whole genome shotgun (WGS) entry which is preliminary data.</text>
</comment>
<dbReference type="Proteomes" id="UP001163603">
    <property type="component" value="Chromosome 5"/>
</dbReference>
<organism evidence="1 2">
    <name type="scientific">Pistacia integerrima</name>
    <dbReference type="NCBI Taxonomy" id="434235"/>
    <lineage>
        <taxon>Eukaryota</taxon>
        <taxon>Viridiplantae</taxon>
        <taxon>Streptophyta</taxon>
        <taxon>Embryophyta</taxon>
        <taxon>Tracheophyta</taxon>
        <taxon>Spermatophyta</taxon>
        <taxon>Magnoliopsida</taxon>
        <taxon>eudicotyledons</taxon>
        <taxon>Gunneridae</taxon>
        <taxon>Pentapetalae</taxon>
        <taxon>rosids</taxon>
        <taxon>malvids</taxon>
        <taxon>Sapindales</taxon>
        <taxon>Anacardiaceae</taxon>
        <taxon>Pistacia</taxon>
    </lineage>
</organism>
<proteinExistence type="predicted"/>
<name>A0ACC0YTJ9_9ROSI</name>
<keyword evidence="2" id="KW-1185">Reference proteome</keyword>
<accession>A0ACC0YTJ9</accession>
<evidence type="ECO:0000313" key="2">
    <source>
        <dbReference type="Proteomes" id="UP001163603"/>
    </source>
</evidence>
<gene>
    <name evidence="1" type="ORF">Pint_26701</name>
</gene>
<dbReference type="EMBL" id="CM047740">
    <property type="protein sequence ID" value="KAJ0040877.1"/>
    <property type="molecule type" value="Genomic_DNA"/>
</dbReference>
<sequence length="200" mass="22433">MESHNHGPVTVTVNNNGSLRCAAEALVALLVSTLLKTRVLTAQDLFGALMCTKPRIKGDVEAQGSAFDADDANDGDGDDDEDGDGGFDEGEGEEELSSEDGYGNNPPNNNNNNSNSRRRPLGMRPAVELRRMERMTMMKRMGSAKTQMKMMMTTTTMMTMTTTTTGMMKRRKLKTWRMKRMRKMKMRKHFSPQRRGRSKV</sequence>
<evidence type="ECO:0000313" key="1">
    <source>
        <dbReference type="EMBL" id="KAJ0040877.1"/>
    </source>
</evidence>